<evidence type="ECO:0000313" key="2">
    <source>
        <dbReference type="EMBL" id="KAH7313508.1"/>
    </source>
</evidence>
<dbReference type="Proteomes" id="UP000813444">
    <property type="component" value="Unassembled WGS sequence"/>
</dbReference>
<feature type="chain" id="PRO_5035422309" evidence="1">
    <location>
        <begin position="22"/>
        <end position="378"/>
    </location>
</feature>
<name>A0A8K0SIT3_9HYPO</name>
<gene>
    <name evidence="2" type="ORF">B0I35DRAFT_513168</name>
</gene>
<keyword evidence="3" id="KW-1185">Reference proteome</keyword>
<keyword evidence="1" id="KW-0732">Signal</keyword>
<evidence type="ECO:0000256" key="1">
    <source>
        <dbReference type="SAM" id="SignalP"/>
    </source>
</evidence>
<evidence type="ECO:0000313" key="3">
    <source>
        <dbReference type="Proteomes" id="UP000813444"/>
    </source>
</evidence>
<sequence length="378" mass="42754">MKTMLFSWAVATGLALTVAAAEAPEDSSPGAAKEVVPAVEFDVELEEAVPEFNSWTDFEGPLTQDTACLNFRSLQWFSHVLIKPTEGFAWQDATLVFSTPKEQSGSLVLVGRSVMIWTRILQALGEQLAETQTWSLPAQLRVAGCYLEYTSEAAAWLEALLPQACDFDHDNPAKCLMFDKIKALKTEHLNVAKLIYAGQGDDVQPLIQDDFPEDIPSWFETPFDAPKPGTSISDYIAKFDKPLADDLLELNLQAWTCDWSKGVLCRDGALNRNGEGEIEAYFPEEETPILEQPYSEDFVDEYNEDVYYEDGYYEEGYIEGEDVEGQYYQEEYYDGGYADGYTDDGYYQEQYYDEQYTGEEYAYSQEDYDGGYTEGAYE</sequence>
<dbReference type="AlphaFoldDB" id="A0A8K0SIT3"/>
<proteinExistence type="predicted"/>
<dbReference type="OrthoDB" id="10628827at2759"/>
<feature type="signal peptide" evidence="1">
    <location>
        <begin position="1"/>
        <end position="21"/>
    </location>
</feature>
<comment type="caution">
    <text evidence="2">The sequence shown here is derived from an EMBL/GenBank/DDBJ whole genome shotgun (WGS) entry which is preliminary data.</text>
</comment>
<dbReference type="EMBL" id="JAGPNK010000009">
    <property type="protein sequence ID" value="KAH7313508.1"/>
    <property type="molecule type" value="Genomic_DNA"/>
</dbReference>
<organism evidence="2 3">
    <name type="scientific">Stachybotrys elegans</name>
    <dbReference type="NCBI Taxonomy" id="80388"/>
    <lineage>
        <taxon>Eukaryota</taxon>
        <taxon>Fungi</taxon>
        <taxon>Dikarya</taxon>
        <taxon>Ascomycota</taxon>
        <taxon>Pezizomycotina</taxon>
        <taxon>Sordariomycetes</taxon>
        <taxon>Hypocreomycetidae</taxon>
        <taxon>Hypocreales</taxon>
        <taxon>Stachybotryaceae</taxon>
        <taxon>Stachybotrys</taxon>
    </lineage>
</organism>
<reference evidence="2" key="1">
    <citation type="journal article" date="2021" name="Nat. Commun.">
        <title>Genetic determinants of endophytism in the Arabidopsis root mycobiome.</title>
        <authorList>
            <person name="Mesny F."/>
            <person name="Miyauchi S."/>
            <person name="Thiergart T."/>
            <person name="Pickel B."/>
            <person name="Atanasova L."/>
            <person name="Karlsson M."/>
            <person name="Huettel B."/>
            <person name="Barry K.W."/>
            <person name="Haridas S."/>
            <person name="Chen C."/>
            <person name="Bauer D."/>
            <person name="Andreopoulos W."/>
            <person name="Pangilinan J."/>
            <person name="LaButti K."/>
            <person name="Riley R."/>
            <person name="Lipzen A."/>
            <person name="Clum A."/>
            <person name="Drula E."/>
            <person name="Henrissat B."/>
            <person name="Kohler A."/>
            <person name="Grigoriev I.V."/>
            <person name="Martin F.M."/>
            <person name="Hacquard S."/>
        </authorList>
    </citation>
    <scope>NUCLEOTIDE SEQUENCE</scope>
    <source>
        <strain evidence="2">MPI-CAGE-CH-0235</strain>
    </source>
</reference>
<accession>A0A8K0SIT3</accession>
<protein>
    <submittedName>
        <fullName evidence="2">Uncharacterized protein</fullName>
    </submittedName>
</protein>